<feature type="compositionally biased region" description="Polar residues" evidence="1">
    <location>
        <begin position="153"/>
        <end position="164"/>
    </location>
</feature>
<keyword evidence="3" id="KW-1185">Reference proteome</keyword>
<dbReference type="OrthoDB" id="3771671at2759"/>
<gene>
    <name evidence="2" type="ORF">AOQ84DRAFT_373615</name>
</gene>
<organism evidence="2 3">
    <name type="scientific">Glonium stellatum</name>
    <dbReference type="NCBI Taxonomy" id="574774"/>
    <lineage>
        <taxon>Eukaryota</taxon>
        <taxon>Fungi</taxon>
        <taxon>Dikarya</taxon>
        <taxon>Ascomycota</taxon>
        <taxon>Pezizomycotina</taxon>
        <taxon>Dothideomycetes</taxon>
        <taxon>Pleosporomycetidae</taxon>
        <taxon>Gloniales</taxon>
        <taxon>Gloniaceae</taxon>
        <taxon>Glonium</taxon>
    </lineage>
</organism>
<feature type="region of interest" description="Disordered" evidence="1">
    <location>
        <begin position="1"/>
        <end position="322"/>
    </location>
</feature>
<feature type="compositionally biased region" description="Basic residues" evidence="1">
    <location>
        <begin position="1"/>
        <end position="13"/>
    </location>
</feature>
<feature type="region of interest" description="Disordered" evidence="1">
    <location>
        <begin position="343"/>
        <end position="463"/>
    </location>
</feature>
<proteinExistence type="predicted"/>
<feature type="compositionally biased region" description="Basic and acidic residues" evidence="1">
    <location>
        <begin position="349"/>
        <end position="360"/>
    </location>
</feature>
<dbReference type="EMBL" id="KV748976">
    <property type="protein sequence ID" value="OCL11842.1"/>
    <property type="molecule type" value="Genomic_DNA"/>
</dbReference>
<feature type="compositionally biased region" description="Basic and acidic residues" evidence="1">
    <location>
        <begin position="392"/>
        <end position="405"/>
    </location>
</feature>
<protein>
    <submittedName>
        <fullName evidence="2">Uncharacterized protein</fullName>
    </submittedName>
</protein>
<evidence type="ECO:0000313" key="2">
    <source>
        <dbReference type="EMBL" id="OCL11842.1"/>
    </source>
</evidence>
<feature type="compositionally biased region" description="Polar residues" evidence="1">
    <location>
        <begin position="86"/>
        <end position="111"/>
    </location>
</feature>
<reference evidence="2 3" key="1">
    <citation type="journal article" date="2016" name="Nat. Commun.">
        <title>Ectomycorrhizal ecology is imprinted in the genome of the dominant symbiotic fungus Cenococcum geophilum.</title>
        <authorList>
            <consortium name="DOE Joint Genome Institute"/>
            <person name="Peter M."/>
            <person name="Kohler A."/>
            <person name="Ohm R.A."/>
            <person name="Kuo A."/>
            <person name="Krutzmann J."/>
            <person name="Morin E."/>
            <person name="Arend M."/>
            <person name="Barry K.W."/>
            <person name="Binder M."/>
            <person name="Choi C."/>
            <person name="Clum A."/>
            <person name="Copeland A."/>
            <person name="Grisel N."/>
            <person name="Haridas S."/>
            <person name="Kipfer T."/>
            <person name="LaButti K."/>
            <person name="Lindquist E."/>
            <person name="Lipzen A."/>
            <person name="Maire R."/>
            <person name="Meier B."/>
            <person name="Mihaltcheva S."/>
            <person name="Molinier V."/>
            <person name="Murat C."/>
            <person name="Poggeler S."/>
            <person name="Quandt C.A."/>
            <person name="Sperisen C."/>
            <person name="Tritt A."/>
            <person name="Tisserant E."/>
            <person name="Crous P.W."/>
            <person name="Henrissat B."/>
            <person name="Nehls U."/>
            <person name="Egli S."/>
            <person name="Spatafora J.W."/>
            <person name="Grigoriev I.V."/>
            <person name="Martin F.M."/>
        </authorList>
    </citation>
    <scope>NUCLEOTIDE SEQUENCE [LARGE SCALE GENOMIC DNA]</scope>
    <source>
        <strain evidence="2 3">CBS 207.34</strain>
    </source>
</reference>
<feature type="compositionally biased region" description="Polar residues" evidence="1">
    <location>
        <begin position="224"/>
        <end position="236"/>
    </location>
</feature>
<name>A0A8E2F781_9PEZI</name>
<evidence type="ECO:0000256" key="1">
    <source>
        <dbReference type="SAM" id="MobiDB-lite"/>
    </source>
</evidence>
<dbReference type="AlphaFoldDB" id="A0A8E2F781"/>
<feature type="compositionally biased region" description="Basic and acidic residues" evidence="1">
    <location>
        <begin position="419"/>
        <end position="438"/>
    </location>
</feature>
<evidence type="ECO:0000313" key="3">
    <source>
        <dbReference type="Proteomes" id="UP000250140"/>
    </source>
</evidence>
<feature type="compositionally biased region" description="Basic and acidic residues" evidence="1">
    <location>
        <begin position="287"/>
        <end position="301"/>
    </location>
</feature>
<dbReference type="Proteomes" id="UP000250140">
    <property type="component" value="Unassembled WGS sequence"/>
</dbReference>
<accession>A0A8E2F781</accession>
<sequence length="463" mass="51100">MHQNRKLHLRPPFKHSNTSSSSLEGMEKPVRSFKSFMRSVPANPGELKPLPPIPVKASSSRPTSRKRSSSIYSRTINSWEAPASWRSGSNKPSPQSTTIYLQPTTFSSEDSQPLAVDHSLPLVSEPRTYSPILPDPSPDLTEPNMELGAAPPSKNSSVNQSELNTAPEGIRSDLGVSRAPPRSALPSPPANIGAKSPAKSLPLNPLQELPGPDFKKGDSKPEASATQAHPTTQPQLVPSISFIPAQPPPPPRSLPQDKAVVSLGLETTGPLPIPKRNVARSRQTPPRSRDYAHYIQTERRFTPSQSQGLKDKNNLTDDDSWEDEDMDYHSLLVEQYRGLAVHDHHKNKEGRALEDRHHGFVQDPELIPRPLSWQKASAGEPRNDENGNGIVEKSDERTVSRRESLFKMPLRLSLANKAQKRENASGDRHRSPKIHETPTRQPGPPLLSVLPSRKATFISKEAQ</sequence>